<name>A0A0K0NKW1_9CAUD</name>
<proteinExistence type="predicted"/>
<protein>
    <recommendedName>
        <fullName evidence="3">Terminase small subunit</fullName>
    </recommendedName>
</protein>
<keyword evidence="2" id="KW-1185">Reference proteome</keyword>
<dbReference type="Proteomes" id="UP000203886">
    <property type="component" value="Segment"/>
</dbReference>
<evidence type="ECO:0008006" key="3">
    <source>
        <dbReference type="Google" id="ProtNLM"/>
    </source>
</evidence>
<dbReference type="RefSeq" id="YP_009273577.1">
    <property type="nucleotide sequence ID" value="NC_030906.1"/>
</dbReference>
<dbReference type="KEGG" id="vg:28801145"/>
<dbReference type="EMBL" id="KR063280">
    <property type="protein sequence ID" value="AKL88376.1"/>
    <property type="molecule type" value="Genomic_DNA"/>
</dbReference>
<organism evidence="1 2">
    <name type="scientific">Gordonia phage GMA6</name>
    <dbReference type="NCBI Taxonomy" id="1647285"/>
    <lineage>
        <taxon>Viruses</taxon>
        <taxon>Duplodnaviria</taxon>
        <taxon>Heunggongvirae</taxon>
        <taxon>Uroviricota</taxon>
        <taxon>Caudoviricetes</taxon>
        <taxon>Bendigovirus</taxon>
        <taxon>Bendigovirus GMA6</taxon>
    </lineage>
</organism>
<reference evidence="1 2" key="1">
    <citation type="journal article" date="2015" name="PLoS ONE">
        <title>Lysis to Kill: Evaluation of the Lytic Abilities, and Genomics of Nine Bacteriophages Infective for Gordonia spp. and Their Potential Use in Activated Sludge Foam Biocontrol.</title>
        <authorList>
            <person name="Dyson Z.A."/>
            <person name="Tucci J."/>
            <person name="Seviour R.J."/>
            <person name="Petrovski S."/>
        </authorList>
    </citation>
    <scope>NUCLEOTIDE SEQUENCE [LARGE SCALE GENOMIC DNA]</scope>
</reference>
<dbReference type="GeneID" id="28801145"/>
<sequence length="145" mass="16210">MAGKHLPHARKVGKKPAGDAVKKKLRAIRLGDGMPSLPEMENELIDMTNVLLGRDTPPVGGLMSLMETADVYYARAAEMTMLLQAAERKGTVTRGSAHYKFRTGELRTFLEMAKRASELGSRRITFEQMRSEAERNGRDSRNYPD</sequence>
<evidence type="ECO:0000313" key="2">
    <source>
        <dbReference type="Proteomes" id="UP000203886"/>
    </source>
</evidence>
<accession>A0A0K0NKW1</accession>
<gene>
    <name evidence="1" type="ORF">GMA6_95</name>
</gene>
<evidence type="ECO:0000313" key="1">
    <source>
        <dbReference type="EMBL" id="AKL88376.1"/>
    </source>
</evidence>